<keyword evidence="2 7" id="KW-0812">Transmembrane</keyword>
<dbReference type="RefSeq" id="WP_184786475.1">
    <property type="nucleotide sequence ID" value="NZ_BONT01000014.1"/>
</dbReference>
<sequence length="581" mass="59639">MSPGTALLLGAMREHRPALARLAAWSAVEAVPALVSGLLLAAATDHFIAGRLWTGLGALGLLLTASLVGVTATRRLFPYLTAIVEPVRDALLTAAVTGAVASAARAGTGDASAVARLTGQVQSVRNLLFALLRTVRQIAFTVLAALVGLALLAPLAAAISAAAVALALGLFALVLPGLARRHRAVLLAGEDVAAEAGTVLHGARDVIAGGATDRAARDVDVRVHAEARLTRVLARVFASRHLLVFLGGQLPVVAVLAASPWLLRDGRLSPGEVVGAVAYLSVSLEPALRGVIGLLGGWGLDLYVNLTRLGETFAPEAAPSQEDGPAVRAATGGLSARGLTFAYGERAAPVVDGLDLDVGEGGHLAIVGASGIGKSTLADLLCGLLTPRRGRVLLAGRDLRTIPDAVLRRTIALIPQEAYVFTGTLAENIGQLAPGADETALRRAAEAVGLGALLDRADGLSTRVGTGGLELSAGERQLVALARVHASPARIVILDEATCHLDPRAEERAENAFAERPGALVVIAHRISSARRADRVLLLDGTRAHVGTDAELGANCPPYATLTGFWDEGAGITPVRSTSGR</sequence>
<dbReference type="AlphaFoldDB" id="A0A841FDN4"/>
<dbReference type="PANTHER" id="PTHR24221:SF654">
    <property type="entry name" value="ATP-BINDING CASSETTE SUB-FAMILY B MEMBER 6"/>
    <property type="match status" value="1"/>
</dbReference>
<dbReference type="InterPro" id="IPR011527">
    <property type="entry name" value="ABC1_TM_dom"/>
</dbReference>
<evidence type="ECO:0000313" key="10">
    <source>
        <dbReference type="EMBL" id="MBB6033575.1"/>
    </source>
</evidence>
<comment type="caution">
    <text evidence="10">The sequence shown here is derived from an EMBL/GenBank/DDBJ whole genome shotgun (WGS) entry which is preliminary data.</text>
</comment>
<evidence type="ECO:0000256" key="6">
    <source>
        <dbReference type="ARBA" id="ARBA00023136"/>
    </source>
</evidence>
<feature type="transmembrane region" description="Helical" evidence="7">
    <location>
        <begin position="242"/>
        <end position="263"/>
    </location>
</feature>
<dbReference type="CDD" id="cd03228">
    <property type="entry name" value="ABCC_MRP_Like"/>
    <property type="match status" value="1"/>
</dbReference>
<dbReference type="InterPro" id="IPR003593">
    <property type="entry name" value="AAA+_ATPase"/>
</dbReference>
<dbReference type="SUPFAM" id="SSF90123">
    <property type="entry name" value="ABC transporter transmembrane region"/>
    <property type="match status" value="1"/>
</dbReference>
<feature type="transmembrane region" description="Helical" evidence="7">
    <location>
        <begin position="135"/>
        <end position="153"/>
    </location>
</feature>
<reference evidence="10 11" key="1">
    <citation type="submission" date="2020-08" db="EMBL/GenBank/DDBJ databases">
        <title>Genomic Encyclopedia of Type Strains, Phase IV (KMG-IV): sequencing the most valuable type-strain genomes for metagenomic binning, comparative biology and taxonomic classification.</title>
        <authorList>
            <person name="Goeker M."/>
        </authorList>
    </citation>
    <scope>NUCLEOTIDE SEQUENCE [LARGE SCALE GENOMIC DNA]</scope>
    <source>
        <strain evidence="10 11">YIM 65646</strain>
    </source>
</reference>
<dbReference type="EMBL" id="JACHGT010000003">
    <property type="protein sequence ID" value="MBB6033575.1"/>
    <property type="molecule type" value="Genomic_DNA"/>
</dbReference>
<dbReference type="Gene3D" id="3.40.50.300">
    <property type="entry name" value="P-loop containing nucleotide triphosphate hydrolases"/>
    <property type="match status" value="1"/>
</dbReference>
<dbReference type="Proteomes" id="UP000548476">
    <property type="component" value="Unassembled WGS sequence"/>
</dbReference>
<dbReference type="Gene3D" id="1.20.1560.10">
    <property type="entry name" value="ABC transporter type 1, transmembrane domain"/>
    <property type="match status" value="1"/>
</dbReference>
<evidence type="ECO:0000256" key="5">
    <source>
        <dbReference type="ARBA" id="ARBA00022989"/>
    </source>
</evidence>
<comment type="subcellular location">
    <subcellularLocation>
        <location evidence="1">Cell membrane</location>
        <topology evidence="1">Multi-pass membrane protein</topology>
    </subcellularLocation>
</comment>
<dbReference type="PANTHER" id="PTHR24221">
    <property type="entry name" value="ATP-BINDING CASSETTE SUB-FAMILY B"/>
    <property type="match status" value="1"/>
</dbReference>
<keyword evidence="6 7" id="KW-0472">Membrane</keyword>
<keyword evidence="5 7" id="KW-1133">Transmembrane helix</keyword>
<organism evidence="10 11">
    <name type="scientific">Phytomonospora endophytica</name>
    <dbReference type="NCBI Taxonomy" id="714109"/>
    <lineage>
        <taxon>Bacteria</taxon>
        <taxon>Bacillati</taxon>
        <taxon>Actinomycetota</taxon>
        <taxon>Actinomycetes</taxon>
        <taxon>Micromonosporales</taxon>
        <taxon>Micromonosporaceae</taxon>
        <taxon>Phytomonospora</taxon>
    </lineage>
</organism>
<protein>
    <submittedName>
        <fullName evidence="10">ATP-binding cassette subfamily C protein</fullName>
    </submittedName>
</protein>
<dbReference type="InterPro" id="IPR027417">
    <property type="entry name" value="P-loop_NTPase"/>
</dbReference>
<accession>A0A841FDN4</accession>
<dbReference type="InterPro" id="IPR003439">
    <property type="entry name" value="ABC_transporter-like_ATP-bd"/>
</dbReference>
<dbReference type="PROSITE" id="PS50893">
    <property type="entry name" value="ABC_TRANSPORTER_2"/>
    <property type="match status" value="1"/>
</dbReference>
<proteinExistence type="predicted"/>
<evidence type="ECO:0000313" key="11">
    <source>
        <dbReference type="Proteomes" id="UP000548476"/>
    </source>
</evidence>
<feature type="transmembrane region" description="Helical" evidence="7">
    <location>
        <begin position="159"/>
        <end position="179"/>
    </location>
</feature>
<dbReference type="InterPro" id="IPR036640">
    <property type="entry name" value="ABC1_TM_sf"/>
</dbReference>
<feature type="domain" description="ABC transporter" evidence="8">
    <location>
        <begin position="334"/>
        <end position="566"/>
    </location>
</feature>
<dbReference type="SMART" id="SM00382">
    <property type="entry name" value="AAA"/>
    <property type="match status" value="1"/>
</dbReference>
<dbReference type="GO" id="GO:0005524">
    <property type="term" value="F:ATP binding"/>
    <property type="evidence" value="ECO:0007669"/>
    <property type="project" value="UniProtKB-KW"/>
</dbReference>
<dbReference type="Pfam" id="PF00005">
    <property type="entry name" value="ABC_tran"/>
    <property type="match status" value="1"/>
</dbReference>
<gene>
    <name evidence="10" type="ORF">HNR73_001425</name>
</gene>
<evidence type="ECO:0000256" key="7">
    <source>
        <dbReference type="SAM" id="Phobius"/>
    </source>
</evidence>
<feature type="transmembrane region" description="Helical" evidence="7">
    <location>
        <begin position="48"/>
        <end position="70"/>
    </location>
</feature>
<dbReference type="GO" id="GO:0140359">
    <property type="term" value="F:ABC-type transporter activity"/>
    <property type="evidence" value="ECO:0007669"/>
    <property type="project" value="InterPro"/>
</dbReference>
<keyword evidence="4 10" id="KW-0067">ATP-binding</keyword>
<dbReference type="GO" id="GO:0034040">
    <property type="term" value="F:ATPase-coupled lipid transmembrane transporter activity"/>
    <property type="evidence" value="ECO:0007669"/>
    <property type="project" value="TreeGrafter"/>
</dbReference>
<evidence type="ECO:0000256" key="2">
    <source>
        <dbReference type="ARBA" id="ARBA00022692"/>
    </source>
</evidence>
<name>A0A841FDN4_9ACTN</name>
<dbReference type="PROSITE" id="PS50929">
    <property type="entry name" value="ABC_TM1F"/>
    <property type="match status" value="1"/>
</dbReference>
<keyword evidence="3" id="KW-0547">Nucleotide-binding</keyword>
<evidence type="ECO:0000256" key="1">
    <source>
        <dbReference type="ARBA" id="ARBA00004651"/>
    </source>
</evidence>
<evidence type="ECO:0000256" key="3">
    <source>
        <dbReference type="ARBA" id="ARBA00022741"/>
    </source>
</evidence>
<evidence type="ECO:0000256" key="4">
    <source>
        <dbReference type="ARBA" id="ARBA00022840"/>
    </source>
</evidence>
<dbReference type="GO" id="GO:0005886">
    <property type="term" value="C:plasma membrane"/>
    <property type="evidence" value="ECO:0007669"/>
    <property type="project" value="UniProtKB-SubCell"/>
</dbReference>
<dbReference type="InterPro" id="IPR039421">
    <property type="entry name" value="Type_1_exporter"/>
</dbReference>
<feature type="transmembrane region" description="Helical" evidence="7">
    <location>
        <begin position="22"/>
        <end position="42"/>
    </location>
</feature>
<dbReference type="SUPFAM" id="SSF52540">
    <property type="entry name" value="P-loop containing nucleoside triphosphate hydrolases"/>
    <property type="match status" value="1"/>
</dbReference>
<feature type="domain" description="ABC transmembrane type-1" evidence="9">
    <location>
        <begin position="22"/>
        <end position="286"/>
    </location>
</feature>
<keyword evidence="11" id="KW-1185">Reference proteome</keyword>
<evidence type="ECO:0000259" key="8">
    <source>
        <dbReference type="PROSITE" id="PS50893"/>
    </source>
</evidence>
<dbReference type="GO" id="GO:0016887">
    <property type="term" value="F:ATP hydrolysis activity"/>
    <property type="evidence" value="ECO:0007669"/>
    <property type="project" value="InterPro"/>
</dbReference>
<evidence type="ECO:0000259" key="9">
    <source>
        <dbReference type="PROSITE" id="PS50929"/>
    </source>
</evidence>